<feature type="transmembrane region" description="Helical" evidence="5">
    <location>
        <begin position="559"/>
        <end position="583"/>
    </location>
</feature>
<name>A0A0M0L6D3_9BACI</name>
<keyword evidence="3 5" id="KW-1133">Transmembrane helix</keyword>
<feature type="domain" description="ABC-2 type transporter transmembrane" evidence="6">
    <location>
        <begin position="555"/>
        <end position="663"/>
    </location>
</feature>
<feature type="transmembrane region" description="Helical" evidence="5">
    <location>
        <begin position="622"/>
        <end position="645"/>
    </location>
</feature>
<comment type="caution">
    <text evidence="8">The sequence shown here is derived from an EMBL/GenBank/DDBJ whole genome shotgun (WGS) entry which is preliminary data.</text>
</comment>
<evidence type="ECO:0000256" key="4">
    <source>
        <dbReference type="ARBA" id="ARBA00023136"/>
    </source>
</evidence>
<dbReference type="InterPro" id="IPR017501">
    <property type="entry name" value="Phage_infect_YhgE_C"/>
</dbReference>
<sequence>MRSIFFIYIGDLKRIVTNWAAIIVVLALMILPSLYAWFNIEASWDPYGNTKGLKIAVVNEDTGATVRGKSVNVGDEVVKSLRKNKALGWTFVTEKAAKKGVKYGDYYASIHIPKNFSTRIASILEDEPKKPEIVYTVNEKVNAIAPKITSKGASSVVEEISKNFIKTANGAIFQVFNELGITLAQDLPTIKDVEARIFELDKRFPEIRQVVNEALTTTQKADKLVGKAESALPTIDKLAKDGQELSGGLVNFLNKSDETLDAIAPNIKQDLVVLQQTANAVQNVTTGLLDENPDLEGAKARANQAIERITISTGVIDRLLSLFEKLNSLASSSPLSSTIERLNGVQTRLNEQKALIEKLKTAVENGQKPAESLINQLNDSSKRINDELSSIVDRYDSEIVPAVNDAVTKAKNTATTANGLLTEANKSMPEVKGVLSKAAEGVNLGEEELSKLQKDLPGMEQKVHNIAKRIRSFQQQADIQQIIDLLRNDVKQESDFFANPVLLKEYKLYPIPNYGSAMSPFFSTLSLWVGGLLLVSLLRTDVEDSENVLKSHHEYFGRLFTFVTIALCQSLIVTLGDLFILHTHVVDKGWFVLFGLFNSLVFMTIIYTLVSIFGNAGKALSIVLLVLQLSGAGGTFPIQVAPQFFQNIHPFLPFTYSISMMREAVGGILWGIAKRDILILLCVLVGAILFGVFLKKPLSKSSKRLTEKAKESKLIH</sequence>
<feature type="domain" description="ABC-2 type transporter transmembrane" evidence="7">
    <location>
        <begin position="23"/>
        <end position="193"/>
    </location>
</feature>
<evidence type="ECO:0000313" key="9">
    <source>
        <dbReference type="Proteomes" id="UP000037558"/>
    </source>
</evidence>
<keyword evidence="2 5" id="KW-0812">Transmembrane</keyword>
<feature type="transmembrane region" description="Helical" evidence="5">
    <location>
        <begin position="589"/>
        <end position="610"/>
    </location>
</feature>
<dbReference type="InterPro" id="IPR013525">
    <property type="entry name" value="ABC2_TM"/>
</dbReference>
<feature type="transmembrane region" description="Helical" evidence="5">
    <location>
        <begin position="517"/>
        <end position="538"/>
    </location>
</feature>
<dbReference type="Gene3D" id="3.40.1710.10">
    <property type="entry name" value="abc type-2 transporter like domain"/>
    <property type="match status" value="1"/>
</dbReference>
<evidence type="ECO:0000256" key="3">
    <source>
        <dbReference type="ARBA" id="ARBA00022989"/>
    </source>
</evidence>
<evidence type="ECO:0000256" key="5">
    <source>
        <dbReference type="SAM" id="Phobius"/>
    </source>
</evidence>
<protein>
    <submittedName>
        <fullName evidence="8">YhgE/Pip</fullName>
    </submittedName>
</protein>
<dbReference type="PANTHER" id="PTHR43077:SF10">
    <property type="entry name" value="TRANSPORT PERMEASE PROTEIN"/>
    <property type="match status" value="1"/>
</dbReference>
<evidence type="ECO:0000256" key="1">
    <source>
        <dbReference type="ARBA" id="ARBA00004141"/>
    </source>
</evidence>
<dbReference type="PATRIC" id="fig|284581.3.peg.2140"/>
<dbReference type="NCBIfam" id="TIGR03061">
    <property type="entry name" value="pip_yhgE_Nterm"/>
    <property type="match status" value="1"/>
</dbReference>
<dbReference type="Pfam" id="PF01061">
    <property type="entry name" value="ABC2_membrane"/>
    <property type="match status" value="1"/>
</dbReference>
<dbReference type="OrthoDB" id="9811483at2"/>
<evidence type="ECO:0000256" key="2">
    <source>
        <dbReference type="ARBA" id="ARBA00022692"/>
    </source>
</evidence>
<dbReference type="AlphaFoldDB" id="A0A0M0L6D3"/>
<dbReference type="InterPro" id="IPR017500">
    <property type="entry name" value="Phage_infect_YhgE_N"/>
</dbReference>
<dbReference type="STRING" id="284581.AMD01_10250"/>
<dbReference type="GO" id="GO:0140359">
    <property type="term" value="F:ABC-type transporter activity"/>
    <property type="evidence" value="ECO:0007669"/>
    <property type="project" value="InterPro"/>
</dbReference>
<evidence type="ECO:0000259" key="7">
    <source>
        <dbReference type="Pfam" id="PF12698"/>
    </source>
</evidence>
<dbReference type="Proteomes" id="UP000037558">
    <property type="component" value="Unassembled WGS sequence"/>
</dbReference>
<dbReference type="GO" id="GO:0016020">
    <property type="term" value="C:membrane"/>
    <property type="evidence" value="ECO:0007669"/>
    <property type="project" value="UniProtKB-SubCell"/>
</dbReference>
<organism evidence="8 9">
    <name type="scientific">Priestia koreensis</name>
    <dbReference type="NCBI Taxonomy" id="284581"/>
    <lineage>
        <taxon>Bacteria</taxon>
        <taxon>Bacillati</taxon>
        <taxon>Bacillota</taxon>
        <taxon>Bacilli</taxon>
        <taxon>Bacillales</taxon>
        <taxon>Bacillaceae</taxon>
        <taxon>Priestia</taxon>
    </lineage>
</organism>
<evidence type="ECO:0000259" key="6">
    <source>
        <dbReference type="Pfam" id="PF01061"/>
    </source>
</evidence>
<gene>
    <name evidence="8" type="ORF">AMD01_10250</name>
</gene>
<evidence type="ECO:0000313" key="8">
    <source>
        <dbReference type="EMBL" id="KOO46233.1"/>
    </source>
</evidence>
<comment type="subcellular location">
    <subcellularLocation>
        <location evidence="1">Membrane</location>
        <topology evidence="1">Multi-pass membrane protein</topology>
    </subcellularLocation>
</comment>
<proteinExistence type="predicted"/>
<dbReference type="NCBIfam" id="TIGR03062">
    <property type="entry name" value="pip_yhgE_Cterm"/>
    <property type="match status" value="1"/>
</dbReference>
<keyword evidence="4 5" id="KW-0472">Membrane</keyword>
<dbReference type="Gene3D" id="1.20.58.60">
    <property type="match status" value="1"/>
</dbReference>
<accession>A0A0M0L6D3</accession>
<dbReference type="InterPro" id="IPR051328">
    <property type="entry name" value="T7SS_ABC-Transporter"/>
</dbReference>
<reference evidence="9" key="1">
    <citation type="submission" date="2015-08" db="EMBL/GenBank/DDBJ databases">
        <title>Fjat-14210 dsm16467.</title>
        <authorList>
            <person name="Liu B."/>
            <person name="Wang J."/>
            <person name="Zhu Y."/>
            <person name="Liu G."/>
            <person name="Chen Q."/>
            <person name="Chen Z."/>
            <person name="Lan J."/>
            <person name="Che J."/>
            <person name="Ge C."/>
            <person name="Shi H."/>
            <person name="Pan Z."/>
            <person name="Liu X."/>
        </authorList>
    </citation>
    <scope>NUCLEOTIDE SEQUENCE [LARGE SCALE GENOMIC DNA]</scope>
    <source>
        <strain evidence="9">DSM 16467</strain>
    </source>
</reference>
<feature type="transmembrane region" description="Helical" evidence="5">
    <location>
        <begin position="20"/>
        <end position="38"/>
    </location>
</feature>
<dbReference type="EMBL" id="LILC01000013">
    <property type="protein sequence ID" value="KOO46233.1"/>
    <property type="molecule type" value="Genomic_DNA"/>
</dbReference>
<dbReference type="PANTHER" id="PTHR43077">
    <property type="entry name" value="TRANSPORT PERMEASE YVFS-RELATED"/>
    <property type="match status" value="1"/>
</dbReference>
<feature type="transmembrane region" description="Helical" evidence="5">
    <location>
        <begin position="677"/>
        <end position="694"/>
    </location>
</feature>
<dbReference type="Pfam" id="PF12698">
    <property type="entry name" value="ABC2_membrane_3"/>
    <property type="match status" value="1"/>
</dbReference>
<keyword evidence="9" id="KW-1185">Reference proteome</keyword>